<organism evidence="5 6">
    <name type="scientific">Glossina morsitans morsitans</name>
    <name type="common">Savannah tsetse fly</name>
    <dbReference type="NCBI Taxonomy" id="37546"/>
    <lineage>
        <taxon>Eukaryota</taxon>
        <taxon>Metazoa</taxon>
        <taxon>Ecdysozoa</taxon>
        <taxon>Arthropoda</taxon>
        <taxon>Hexapoda</taxon>
        <taxon>Insecta</taxon>
        <taxon>Pterygota</taxon>
        <taxon>Neoptera</taxon>
        <taxon>Endopterygota</taxon>
        <taxon>Diptera</taxon>
        <taxon>Brachycera</taxon>
        <taxon>Muscomorpha</taxon>
        <taxon>Hippoboscoidea</taxon>
        <taxon>Glossinidae</taxon>
        <taxon>Glossina</taxon>
    </lineage>
</organism>
<sequence length="111" mass="12738">MQACQQYRPSNIRDEINRLHRCKQLPFSMRAVEHMQDSDSGSSDMDVEWPPQRPDSSEKALFTFKEVQLICECVLKEREDELREKYDAILSNKLAISSFNSIGAAPSSLSQ</sequence>
<dbReference type="EnsemblMetazoa" id="GMOY010077-RA">
    <property type="protein sequence ID" value="GMOY010077-PA"/>
    <property type="gene ID" value="GMOY010077"/>
</dbReference>
<evidence type="ECO:0008006" key="7">
    <source>
        <dbReference type="Google" id="ProtNLM"/>
    </source>
</evidence>
<evidence type="ECO:0000256" key="1">
    <source>
        <dbReference type="ARBA" id="ARBA00004123"/>
    </source>
</evidence>
<dbReference type="PANTHER" id="PTHR13293">
    <property type="entry name" value="AKIRIN-RELATED"/>
    <property type="match status" value="1"/>
</dbReference>
<keyword evidence="3" id="KW-0539">Nucleus</keyword>
<evidence type="ECO:0000313" key="6">
    <source>
        <dbReference type="Proteomes" id="UP000092444"/>
    </source>
</evidence>
<dbReference type="InterPro" id="IPR024132">
    <property type="entry name" value="Akirin"/>
</dbReference>
<dbReference type="STRING" id="37546.A0A1B0G9U0"/>
<keyword evidence="6" id="KW-1185">Reference proteome</keyword>
<dbReference type="GO" id="GO:0045944">
    <property type="term" value="P:positive regulation of transcription by RNA polymerase II"/>
    <property type="evidence" value="ECO:0007669"/>
    <property type="project" value="TreeGrafter"/>
</dbReference>
<comment type="similarity">
    <text evidence="2">Belongs to the akirin family.</text>
</comment>
<dbReference type="AlphaFoldDB" id="A0A1B0G9U0"/>
<evidence type="ECO:0000256" key="3">
    <source>
        <dbReference type="ARBA" id="ARBA00023242"/>
    </source>
</evidence>
<dbReference type="GO" id="GO:0003712">
    <property type="term" value="F:transcription coregulator activity"/>
    <property type="evidence" value="ECO:0007669"/>
    <property type="project" value="TreeGrafter"/>
</dbReference>
<feature type="region of interest" description="Disordered" evidence="4">
    <location>
        <begin position="33"/>
        <end position="54"/>
    </location>
</feature>
<dbReference type="GO" id="GO:0000785">
    <property type="term" value="C:chromatin"/>
    <property type="evidence" value="ECO:0007669"/>
    <property type="project" value="TreeGrafter"/>
</dbReference>
<accession>A0A1B0G9U0</accession>
<comment type="subcellular location">
    <subcellularLocation>
        <location evidence="1">Nucleus</location>
    </subcellularLocation>
</comment>
<dbReference type="VEuPathDB" id="VectorBase:GMOY010077"/>
<reference evidence="5" key="1">
    <citation type="submission" date="2020-05" db="UniProtKB">
        <authorList>
            <consortium name="EnsemblMetazoa"/>
        </authorList>
    </citation>
    <scope>IDENTIFICATION</scope>
    <source>
        <strain evidence="5">Yale</strain>
    </source>
</reference>
<name>A0A1B0G9U0_GLOMM</name>
<dbReference type="PANTHER" id="PTHR13293:SF6">
    <property type="entry name" value="AKIRIN-RELATED"/>
    <property type="match status" value="1"/>
</dbReference>
<evidence type="ECO:0000256" key="2">
    <source>
        <dbReference type="ARBA" id="ARBA00005625"/>
    </source>
</evidence>
<protein>
    <recommendedName>
        <fullName evidence="7">Akirin</fullName>
    </recommendedName>
</protein>
<evidence type="ECO:0000256" key="4">
    <source>
        <dbReference type="SAM" id="MobiDB-lite"/>
    </source>
</evidence>
<proteinExistence type="inferred from homology"/>
<dbReference type="GO" id="GO:0005634">
    <property type="term" value="C:nucleus"/>
    <property type="evidence" value="ECO:0007669"/>
    <property type="project" value="UniProtKB-SubCell"/>
</dbReference>
<dbReference type="PhylomeDB" id="A0A1B0G9U0"/>
<evidence type="ECO:0000313" key="5">
    <source>
        <dbReference type="EnsemblMetazoa" id="GMOY010077-PA"/>
    </source>
</evidence>
<dbReference type="Proteomes" id="UP000092444">
    <property type="component" value="Unassembled WGS sequence"/>
</dbReference>
<dbReference type="EMBL" id="CCAG010011658">
    <property type="status" value="NOT_ANNOTATED_CDS"/>
    <property type="molecule type" value="Genomic_DNA"/>
</dbReference>
<dbReference type="GO" id="GO:0045089">
    <property type="term" value="P:positive regulation of innate immune response"/>
    <property type="evidence" value="ECO:0007669"/>
    <property type="project" value="TreeGrafter"/>
</dbReference>